<evidence type="ECO:0000256" key="1">
    <source>
        <dbReference type="ARBA" id="ARBA00022801"/>
    </source>
</evidence>
<name>A0A8J5NWS4_FUSOX</name>
<dbReference type="SUPFAM" id="SSF52540">
    <property type="entry name" value="P-loop containing nucleoside triphosphate hydrolases"/>
    <property type="match status" value="2"/>
</dbReference>
<feature type="active site" description="Proton acceptor" evidence="4">
    <location>
        <position position="1001"/>
    </location>
</feature>
<feature type="short sequence motif" description="DGA/G" evidence="4">
    <location>
        <begin position="1001"/>
        <end position="1003"/>
    </location>
</feature>
<dbReference type="AlphaFoldDB" id="A0A8J5NWS4"/>
<comment type="caution">
    <text evidence="7">The sequence shown here is derived from an EMBL/GenBank/DDBJ whole genome shotgun (WGS) entry which is preliminary data.</text>
</comment>
<keyword evidence="3 4" id="KW-0443">Lipid metabolism</keyword>
<dbReference type="GO" id="GO:0046486">
    <property type="term" value="P:glycerolipid metabolic process"/>
    <property type="evidence" value="ECO:0007669"/>
    <property type="project" value="UniProtKB-ARBA"/>
</dbReference>
<evidence type="ECO:0000313" key="8">
    <source>
        <dbReference type="Proteomes" id="UP000693942"/>
    </source>
</evidence>
<gene>
    <name evidence="7" type="primary">Pla2g6-0</name>
    <name evidence="7" type="ORF">Forpi1262_v017015</name>
</gene>
<feature type="compositionally biased region" description="Basic and acidic residues" evidence="5">
    <location>
        <begin position="28"/>
        <end position="38"/>
    </location>
</feature>
<dbReference type="GO" id="GO:0047499">
    <property type="term" value="F:calcium-independent phospholipase A2 activity"/>
    <property type="evidence" value="ECO:0007669"/>
    <property type="project" value="TreeGrafter"/>
</dbReference>
<organism evidence="7 8">
    <name type="scientific">Fusarium oxysporum f. sp. raphani</name>
    <dbReference type="NCBI Taxonomy" id="96318"/>
    <lineage>
        <taxon>Eukaryota</taxon>
        <taxon>Fungi</taxon>
        <taxon>Dikarya</taxon>
        <taxon>Ascomycota</taxon>
        <taxon>Pezizomycotina</taxon>
        <taxon>Sordariomycetes</taxon>
        <taxon>Hypocreomycetidae</taxon>
        <taxon>Hypocreales</taxon>
        <taxon>Nectriaceae</taxon>
        <taxon>Fusarium</taxon>
        <taxon>Fusarium oxysporum species complex</taxon>
    </lineage>
</organism>
<evidence type="ECO:0000256" key="2">
    <source>
        <dbReference type="ARBA" id="ARBA00022963"/>
    </source>
</evidence>
<feature type="short sequence motif" description="GXSXG" evidence="4">
    <location>
        <begin position="834"/>
        <end position="838"/>
    </location>
</feature>
<dbReference type="SUPFAM" id="SSF52151">
    <property type="entry name" value="FabD/lysophospholipase-like"/>
    <property type="match status" value="1"/>
</dbReference>
<keyword evidence="1 4" id="KW-0378">Hydrolase</keyword>
<evidence type="ECO:0000256" key="3">
    <source>
        <dbReference type="ARBA" id="ARBA00023098"/>
    </source>
</evidence>
<keyword evidence="2 4" id="KW-0442">Lipid degradation</keyword>
<accession>A0A8J5NWS4</accession>
<proteinExistence type="predicted"/>
<dbReference type="PROSITE" id="PS51635">
    <property type="entry name" value="PNPLA"/>
    <property type="match status" value="1"/>
</dbReference>
<dbReference type="GO" id="GO:0016042">
    <property type="term" value="P:lipid catabolic process"/>
    <property type="evidence" value="ECO:0007669"/>
    <property type="project" value="UniProtKB-UniRule"/>
</dbReference>
<protein>
    <submittedName>
        <fullName evidence="7">85/88 kDa calcium-independent phospholipase A2</fullName>
    </submittedName>
</protein>
<dbReference type="Gene3D" id="3.40.50.300">
    <property type="entry name" value="P-loop containing nucleotide triphosphate hydrolases"/>
    <property type="match status" value="1"/>
</dbReference>
<dbReference type="GO" id="GO:0016020">
    <property type="term" value="C:membrane"/>
    <property type="evidence" value="ECO:0007669"/>
    <property type="project" value="TreeGrafter"/>
</dbReference>
<sequence>MDAVSVLGDSGYEADLEKMLEDLGPLTDGEKMESERLKNPTNSMLSWPQPSEDFVAEKAEKARIPLFCRICAEKGAPADFVLCSGCGAACRPAHKRCLASSPSHQPNDELTMYGDPCEEIDFQEYIFTSWLLDSRFLDKDKTSLHVDDLWSTWFGVPHDQEGSYPQLCIHPRLERLIDNVTDRPARQYPSLISFVGDTGSGKSTLIRAIIRMLAPRSQKQYRVPVQGAAEDGFESTSSDVHLFADPHTSSTEVPRLFVDCEGFSGTDTPVSRQLILDARKSPVSQTMRDGTLRHTPVPARQAVDPVLEHASSASNRIDLKWGRILAPIDTPRVYGRKVLGQVDPKSRSTVVKTLYPRLLYAFSDVVCFVTNNSRASQDILEQMFRWAKDGHEKTLNQRVRPGLIIILNKMPADSHDVLSSVKKATRQLLDSFQKSTRFQELQRKWKARGRAIRTAEELILCYYESFRVISIPQHTPSSPTVVKSTSDQVKALYYEIVAMSEEIRGKRQSLNLDLDVSSLNAYLLRSASALARDFHNSLDFRELSDGDSALPRRFSEHLAQLMSRMAKLRHFDTSQAVGGETELVLQMTPYIAACIIAQIDQANDEEQVQKPKEALVDEARRGLEQFRNQSWRCEAKDSSGQRRCKNYLEGHDKGHQFDARAYDSRLSDVSDENLEVGLYQSSYDPDCFIDQLWEELSSIRNRAQATEKLASAATACGVTGVTTQRTCLSCLSNTPTNMLPCIPQQHGVCEDCIKRYNPITGEESLIRMSSCPLGCSLTNAPWTIRVKPQTAGARILALDGGGIRGIVEIVILAEIEEAVGLGIRIQELFDLVIGTSTGGLVALGVFERNWTLSEAENHFRELSREAFSIRKALAVPILSKIAEPFCDFKYKSSGINKALQRGFGNDNFLFGQTKGRHRLGDQVKVGVVACLEGRYQPCLIANYSRNPPDKLKDGREGYDCLQREDEQANDFLSWQAARATSAAPTLFKPYNHQPTQRTYVDGAIVRNNPVRLAYEEGTRIWKSTKPPDIILSIGTGILVDKDGLLISRKSSHLGNLKTLLPKGIRKKLETGIDMAQATLDCHREWVDFSGPLRGRLSQNCHRLDIGLTTKPPALDEVDDMQFLRWKSKSYLQSESGSSPNYFQPQYPSPRAHISVIAHRLLATLFYLSDNLPRSMHAGSIPSTLHCRLSPHSEGVPALIGNMNRPSFRIREVNDSGEEVVRPVRFLGTERFDQKTMSAQVELDISDGSYDRFIEVQFPRRGKHWDAIGGF</sequence>
<evidence type="ECO:0000256" key="4">
    <source>
        <dbReference type="PROSITE-ProRule" id="PRU01161"/>
    </source>
</evidence>
<feature type="active site" description="Nucleophile" evidence="4">
    <location>
        <position position="836"/>
    </location>
</feature>
<feature type="domain" description="PNPLA" evidence="6">
    <location>
        <begin position="796"/>
        <end position="1014"/>
    </location>
</feature>
<dbReference type="InterPro" id="IPR027417">
    <property type="entry name" value="P-loop_NTPase"/>
</dbReference>
<evidence type="ECO:0000313" key="7">
    <source>
        <dbReference type="EMBL" id="KAG7413363.1"/>
    </source>
</evidence>
<dbReference type="Pfam" id="PF01734">
    <property type="entry name" value="Patatin"/>
    <property type="match status" value="1"/>
</dbReference>
<dbReference type="Gene3D" id="3.40.1090.10">
    <property type="entry name" value="Cytosolic phospholipase A2 catalytic domain"/>
    <property type="match status" value="1"/>
</dbReference>
<dbReference type="Proteomes" id="UP000693942">
    <property type="component" value="Unassembled WGS sequence"/>
</dbReference>
<dbReference type="GO" id="GO:0019369">
    <property type="term" value="P:arachidonate metabolic process"/>
    <property type="evidence" value="ECO:0007669"/>
    <property type="project" value="TreeGrafter"/>
</dbReference>
<evidence type="ECO:0000259" key="6">
    <source>
        <dbReference type="PROSITE" id="PS51635"/>
    </source>
</evidence>
<dbReference type="PANTHER" id="PTHR24185">
    <property type="entry name" value="CALCIUM-INDEPENDENT PHOSPHOLIPASE A2-GAMMA"/>
    <property type="match status" value="1"/>
</dbReference>
<dbReference type="CDD" id="cd07199">
    <property type="entry name" value="Pat17_PNPLA8_PNPLA9_like"/>
    <property type="match status" value="1"/>
</dbReference>
<dbReference type="InterPro" id="IPR002641">
    <property type="entry name" value="PNPLA_dom"/>
</dbReference>
<dbReference type="InterPro" id="IPR016035">
    <property type="entry name" value="Acyl_Trfase/lysoPLipase"/>
</dbReference>
<feature type="region of interest" description="Disordered" evidence="5">
    <location>
        <begin position="24"/>
        <end position="44"/>
    </location>
</feature>
<reference evidence="7" key="1">
    <citation type="submission" date="2021-04" db="EMBL/GenBank/DDBJ databases">
        <title>First draft genome resource for Brassicaceae pathogens Fusarium oxysporum f. sp. raphani and Fusarium oxysporum f. sp. rapae.</title>
        <authorList>
            <person name="Asai S."/>
        </authorList>
    </citation>
    <scope>NUCLEOTIDE SEQUENCE</scope>
    <source>
        <strain evidence="7">Tf1262</strain>
    </source>
</reference>
<dbReference type="PANTHER" id="PTHR24185:SF1">
    <property type="entry name" value="CALCIUM-INDEPENDENT PHOSPHOLIPASE A2-GAMMA"/>
    <property type="match status" value="1"/>
</dbReference>
<evidence type="ECO:0000256" key="5">
    <source>
        <dbReference type="SAM" id="MobiDB-lite"/>
    </source>
</evidence>
<feature type="short sequence motif" description="GXGXXG" evidence="4">
    <location>
        <begin position="800"/>
        <end position="805"/>
    </location>
</feature>
<dbReference type="EMBL" id="JAELUR010000022">
    <property type="protein sequence ID" value="KAG7413363.1"/>
    <property type="molecule type" value="Genomic_DNA"/>
</dbReference>